<evidence type="ECO:0000313" key="5">
    <source>
        <dbReference type="Proteomes" id="UP001251528"/>
    </source>
</evidence>
<dbReference type="Pfam" id="PF12738">
    <property type="entry name" value="PTCB-BRCT"/>
    <property type="match status" value="2"/>
</dbReference>
<dbReference type="InterPro" id="IPR059215">
    <property type="entry name" value="BRCT2_TopBP1-like"/>
</dbReference>
<feature type="domain" description="BRCT" evidence="3">
    <location>
        <begin position="15"/>
        <end position="88"/>
    </location>
</feature>
<evidence type="ECO:0000313" key="4">
    <source>
        <dbReference type="EMBL" id="KAK2605901.1"/>
    </source>
</evidence>
<feature type="compositionally biased region" description="Basic and acidic residues" evidence="2">
    <location>
        <begin position="687"/>
        <end position="697"/>
    </location>
</feature>
<feature type="region of interest" description="Disordered" evidence="2">
    <location>
        <begin position="533"/>
        <end position="562"/>
    </location>
</feature>
<evidence type="ECO:0000256" key="2">
    <source>
        <dbReference type="SAM" id="MobiDB-lite"/>
    </source>
</evidence>
<feature type="compositionally biased region" description="Low complexity" evidence="2">
    <location>
        <begin position="750"/>
        <end position="762"/>
    </location>
</feature>
<proteinExistence type="predicted"/>
<evidence type="ECO:0000256" key="1">
    <source>
        <dbReference type="ARBA" id="ARBA00022737"/>
    </source>
</evidence>
<dbReference type="PANTHER" id="PTHR13561:SF20">
    <property type="entry name" value="DNA TOPOISOMERASE 2-BINDING PROTEIN 1"/>
    <property type="match status" value="1"/>
</dbReference>
<dbReference type="Proteomes" id="UP001251528">
    <property type="component" value="Unassembled WGS sequence"/>
</dbReference>
<dbReference type="Pfam" id="PF00533">
    <property type="entry name" value="BRCT"/>
    <property type="match status" value="1"/>
</dbReference>
<dbReference type="InterPro" id="IPR036420">
    <property type="entry name" value="BRCT_dom_sf"/>
</dbReference>
<dbReference type="CDD" id="cd17731">
    <property type="entry name" value="BRCT_TopBP1_rpt2_like"/>
    <property type="match status" value="1"/>
</dbReference>
<dbReference type="PROSITE" id="PS50172">
    <property type="entry name" value="BRCT"/>
    <property type="match status" value="4"/>
</dbReference>
<keyword evidence="5" id="KW-1185">Reference proteome</keyword>
<feature type="domain" description="BRCT" evidence="3">
    <location>
        <begin position="325"/>
        <end position="424"/>
    </location>
</feature>
<feature type="region of interest" description="Disordered" evidence="2">
    <location>
        <begin position="631"/>
        <end position="802"/>
    </location>
</feature>
<dbReference type="GO" id="GO:0033314">
    <property type="term" value="P:mitotic DNA replication checkpoint signaling"/>
    <property type="evidence" value="ECO:0007669"/>
    <property type="project" value="TreeGrafter"/>
</dbReference>
<evidence type="ECO:0000259" key="3">
    <source>
        <dbReference type="PROSITE" id="PS50172"/>
    </source>
</evidence>
<feature type="compositionally biased region" description="Polar residues" evidence="2">
    <location>
        <begin position="702"/>
        <end position="715"/>
    </location>
</feature>
<dbReference type="Gene3D" id="3.40.50.10190">
    <property type="entry name" value="BRCT domain"/>
    <property type="match status" value="4"/>
</dbReference>
<accession>A0AAJ0G235</accession>
<dbReference type="SUPFAM" id="SSF52113">
    <property type="entry name" value="BRCT domain"/>
    <property type="match status" value="4"/>
</dbReference>
<keyword evidence="4" id="KW-0808">Transferase</keyword>
<feature type="region of interest" description="Disordered" evidence="2">
    <location>
        <begin position="240"/>
        <end position="263"/>
    </location>
</feature>
<reference evidence="4" key="1">
    <citation type="submission" date="2023-06" db="EMBL/GenBank/DDBJ databases">
        <title>Conoideocrella luteorostrata (Hypocreales: Clavicipitaceae), a potential biocontrol fungus for elongate hemlock scale in United States Christmas tree production areas.</title>
        <authorList>
            <person name="Barrett H."/>
            <person name="Lovett B."/>
            <person name="Macias A.M."/>
            <person name="Stajich J.E."/>
            <person name="Kasson M.T."/>
        </authorList>
    </citation>
    <scope>NUCLEOTIDE SEQUENCE</scope>
    <source>
        <strain evidence="4">ARSEF 14590</strain>
    </source>
</reference>
<dbReference type="GO" id="GO:0007095">
    <property type="term" value="P:mitotic G2 DNA damage checkpoint signaling"/>
    <property type="evidence" value="ECO:0007669"/>
    <property type="project" value="TreeGrafter"/>
</dbReference>
<protein>
    <submittedName>
        <fullName evidence="4">Protein kinase activating protein dpb11</fullName>
    </submittedName>
</protein>
<keyword evidence="4" id="KW-0418">Kinase</keyword>
<dbReference type="CDD" id="cd18433">
    <property type="entry name" value="BRCT_Rad4_rpt3"/>
    <property type="match status" value="1"/>
</dbReference>
<dbReference type="InterPro" id="IPR001357">
    <property type="entry name" value="BRCT_dom"/>
</dbReference>
<dbReference type="EMBL" id="JASWJB010000050">
    <property type="protein sequence ID" value="KAK2605901.1"/>
    <property type="molecule type" value="Genomic_DNA"/>
</dbReference>
<sequence length="856" mass="93582">MALKQPADDGSYSIDPAEPLKNIIVCCTSIAPDQRTEIAQKVEELGGVHKYDLTPNVTHLIVGDYDTPKYRHVARERPDIKAMDAAWIEAMAEIWKNDEELDFFALERQHELKALEKCGTETAPPHNGAPTGRQALLICLTGFGEQRDEIASRIVENGGKYTGDLTRRCTHLIVSKPEGKKFTAAKSWNVYTVTLDWLDQSIERGMILEEAKFDPLLPVGEQGVGTWIKQDDPRRECLGKRSRAAAASNGTEERGARKLRKTASMKLNSQRNNLWGDILGQTDSRDYSFVAGYSNGDQVPLDQGGTPEPTIQQPHHLQPQLGTTQNEGVFARCIFAIDGFNDKRHTVLEDTITTLGGSVASSLREVAASPRAAEHSHRLLVVPQISQPDTHPKMRYDNVEIVTEFYIENCMHNKQFFHPSEHVLGRPFPLFPIPGFSDLLVCSAAFTGLELNQIARSISQLGARFEEEFRRTSSVVVCRSLSAMRKEKLKYALEWGVPVVSADWLWECISTGFKVPPDKYIFRELRNRYHSQPSVAMNERQLPSQPTNTKPNGAHSASTVTRPKIVGGFDASGFDDSPEKPIATTRQAAVARGVMGRHELTTSADFFTAKSQPGTANAKGSDAPLAEVSEARLNKSPSPPKHVTLLSRTKSDPFPGDVIERPSAPSSRGLSGPPSDPPKAGASNTNHHSDKDEEQIKAARQPTKTSERQALSSKLSDLIKSATPLSNDGNNSHTQAPPPRPRRRQILGRAVSNASNGSSAASIHGDGSGSGPRQMTESLRAAVAAGTDEDDLDKDETQPPATQLQYADPDAKQMKEAIMNKMMGGGGDCSSSSKDARGSTTKTVEPGIGLRSLRKR</sequence>
<feature type="region of interest" description="Disordered" evidence="2">
    <location>
        <begin position="821"/>
        <end position="856"/>
    </location>
</feature>
<comment type="caution">
    <text evidence="4">The sequence shown here is derived from an EMBL/GenBank/DDBJ whole genome shotgun (WGS) entry which is preliminary data.</text>
</comment>
<gene>
    <name evidence="4" type="primary">DPB11</name>
    <name evidence="4" type="ORF">QQS21_003741</name>
</gene>
<dbReference type="SMART" id="SM00292">
    <property type="entry name" value="BRCT"/>
    <property type="match status" value="4"/>
</dbReference>
<dbReference type="AlphaFoldDB" id="A0AAJ0G235"/>
<dbReference type="PANTHER" id="PTHR13561">
    <property type="entry name" value="DNA REPLICATION REGULATOR DPB11-RELATED"/>
    <property type="match status" value="1"/>
</dbReference>
<dbReference type="GO" id="GO:0006270">
    <property type="term" value="P:DNA replication initiation"/>
    <property type="evidence" value="ECO:0007669"/>
    <property type="project" value="TreeGrafter"/>
</dbReference>
<feature type="compositionally biased region" description="Polar residues" evidence="2">
    <location>
        <begin position="533"/>
        <end position="561"/>
    </location>
</feature>
<feature type="domain" description="BRCT" evidence="3">
    <location>
        <begin position="436"/>
        <end position="522"/>
    </location>
</feature>
<name>A0AAJ0G235_9HYPO</name>
<keyword evidence="1" id="KW-0677">Repeat</keyword>
<feature type="domain" description="BRCT" evidence="3">
    <location>
        <begin position="134"/>
        <end position="215"/>
    </location>
</feature>
<feature type="compositionally biased region" description="Polar residues" evidence="2">
    <location>
        <begin position="723"/>
        <end position="735"/>
    </location>
</feature>
<organism evidence="4 5">
    <name type="scientific">Conoideocrella luteorostrata</name>
    <dbReference type="NCBI Taxonomy" id="1105319"/>
    <lineage>
        <taxon>Eukaryota</taxon>
        <taxon>Fungi</taxon>
        <taxon>Dikarya</taxon>
        <taxon>Ascomycota</taxon>
        <taxon>Pezizomycotina</taxon>
        <taxon>Sordariomycetes</taxon>
        <taxon>Hypocreomycetidae</taxon>
        <taxon>Hypocreales</taxon>
        <taxon>Clavicipitaceae</taxon>
        <taxon>Conoideocrella</taxon>
    </lineage>
</organism>
<dbReference type="GO" id="GO:0016301">
    <property type="term" value="F:kinase activity"/>
    <property type="evidence" value="ECO:0007669"/>
    <property type="project" value="UniProtKB-KW"/>
</dbReference>